<reference evidence="1 2" key="1">
    <citation type="submission" date="2018-06" db="EMBL/GenBank/DDBJ databases">
        <authorList>
            <consortium name="Pathogen Informatics"/>
            <person name="Doyle S."/>
        </authorList>
    </citation>
    <scope>NUCLEOTIDE SEQUENCE [LARGE SCALE GENOMIC DNA]</scope>
    <source>
        <strain evidence="1 2">NCTC12123</strain>
    </source>
</reference>
<name>A0A376EWQ2_ENTAS</name>
<evidence type="ECO:0000313" key="2">
    <source>
        <dbReference type="Proteomes" id="UP000255163"/>
    </source>
</evidence>
<accession>A0A376EWQ2</accession>
<keyword evidence="1" id="KW-0808">Transferase</keyword>
<dbReference type="EMBL" id="UFYI01000004">
    <property type="protein sequence ID" value="STD15725.1"/>
    <property type="molecule type" value="Genomic_DNA"/>
</dbReference>
<dbReference type="InterPro" id="IPR036890">
    <property type="entry name" value="HATPase_C_sf"/>
</dbReference>
<dbReference type="Proteomes" id="UP000255163">
    <property type="component" value="Unassembled WGS sequence"/>
</dbReference>
<dbReference type="GO" id="GO:0016301">
    <property type="term" value="F:kinase activity"/>
    <property type="evidence" value="ECO:0007669"/>
    <property type="project" value="UniProtKB-KW"/>
</dbReference>
<gene>
    <name evidence="1" type="ORF">NCTC12123_00063</name>
</gene>
<dbReference type="AlphaFoldDB" id="A0A376EWQ2"/>
<sequence length="49" mass="5293">MSIIGNLLDNAVEATLNAPVHAPVELYISDRNQELLIEVADGAAGWTMR</sequence>
<proteinExistence type="predicted"/>
<organism evidence="1 2">
    <name type="scientific">Enterobacter asburiae</name>
    <dbReference type="NCBI Taxonomy" id="61645"/>
    <lineage>
        <taxon>Bacteria</taxon>
        <taxon>Pseudomonadati</taxon>
        <taxon>Pseudomonadota</taxon>
        <taxon>Gammaproteobacteria</taxon>
        <taxon>Enterobacterales</taxon>
        <taxon>Enterobacteriaceae</taxon>
        <taxon>Enterobacter</taxon>
        <taxon>Enterobacter cloacae complex</taxon>
    </lineage>
</organism>
<dbReference type="Gene3D" id="3.30.565.10">
    <property type="entry name" value="Histidine kinase-like ATPase, C-terminal domain"/>
    <property type="match status" value="1"/>
</dbReference>
<dbReference type="SUPFAM" id="SSF55874">
    <property type="entry name" value="ATPase domain of HSP90 chaperone/DNA topoisomerase II/histidine kinase"/>
    <property type="match status" value="1"/>
</dbReference>
<protein>
    <submittedName>
        <fullName evidence="1">Sensor histidine kinase CitA</fullName>
    </submittedName>
</protein>
<keyword evidence="1" id="KW-0418">Kinase</keyword>
<evidence type="ECO:0000313" key="1">
    <source>
        <dbReference type="EMBL" id="STD15725.1"/>
    </source>
</evidence>